<feature type="region of interest" description="Disordered" evidence="1">
    <location>
        <begin position="14"/>
        <end position="79"/>
    </location>
</feature>
<dbReference type="AlphaFoldDB" id="A0A699UML6"/>
<feature type="non-terminal residue" evidence="2">
    <location>
        <position position="1"/>
    </location>
</feature>
<dbReference type="EMBL" id="BKCJ011347178">
    <property type="protein sequence ID" value="GFD23737.1"/>
    <property type="molecule type" value="Genomic_DNA"/>
</dbReference>
<evidence type="ECO:0000313" key="2">
    <source>
        <dbReference type="EMBL" id="GFD23737.1"/>
    </source>
</evidence>
<protein>
    <recommendedName>
        <fullName evidence="3">RNA-directed DNA polymerase, eukaryota</fullName>
    </recommendedName>
</protein>
<proteinExistence type="predicted"/>
<organism evidence="2">
    <name type="scientific">Tanacetum cinerariifolium</name>
    <name type="common">Dalmatian daisy</name>
    <name type="synonym">Chrysanthemum cinerariifolium</name>
    <dbReference type="NCBI Taxonomy" id="118510"/>
    <lineage>
        <taxon>Eukaryota</taxon>
        <taxon>Viridiplantae</taxon>
        <taxon>Streptophyta</taxon>
        <taxon>Embryophyta</taxon>
        <taxon>Tracheophyta</taxon>
        <taxon>Spermatophyta</taxon>
        <taxon>Magnoliopsida</taxon>
        <taxon>eudicotyledons</taxon>
        <taxon>Gunneridae</taxon>
        <taxon>Pentapetalae</taxon>
        <taxon>asterids</taxon>
        <taxon>campanulids</taxon>
        <taxon>Asterales</taxon>
        <taxon>Asteraceae</taxon>
        <taxon>Asteroideae</taxon>
        <taxon>Anthemideae</taxon>
        <taxon>Anthemidinae</taxon>
        <taxon>Tanacetum</taxon>
    </lineage>
</organism>
<comment type="caution">
    <text evidence="2">The sequence shown here is derived from an EMBL/GenBank/DDBJ whole genome shotgun (WGS) entry which is preliminary data.</text>
</comment>
<feature type="compositionally biased region" description="Basic and acidic residues" evidence="1">
    <location>
        <begin position="47"/>
        <end position="64"/>
    </location>
</feature>
<sequence length="129" mass="14253">FNIYCLLDKRTKEVRTTGTTTSIPHPLGFTPVNENPSSIKQDAPEVESDRPPNRSERSNSRVLEEVANSVDRSSSESINNGIKLKKGGSNLEILEELITVGQTMGFSMEGCTKDMEKIIGTHGEQVVFR</sequence>
<accession>A0A699UML6</accession>
<gene>
    <name evidence="2" type="ORF">Tci_895706</name>
</gene>
<reference evidence="2" key="1">
    <citation type="journal article" date="2019" name="Sci. Rep.">
        <title>Draft genome of Tanacetum cinerariifolium, the natural source of mosquito coil.</title>
        <authorList>
            <person name="Yamashiro T."/>
            <person name="Shiraishi A."/>
            <person name="Satake H."/>
            <person name="Nakayama K."/>
        </authorList>
    </citation>
    <scope>NUCLEOTIDE SEQUENCE</scope>
</reference>
<evidence type="ECO:0000256" key="1">
    <source>
        <dbReference type="SAM" id="MobiDB-lite"/>
    </source>
</evidence>
<feature type="compositionally biased region" description="Polar residues" evidence="1">
    <location>
        <begin position="70"/>
        <end position="79"/>
    </location>
</feature>
<name>A0A699UML6_TANCI</name>
<evidence type="ECO:0008006" key="3">
    <source>
        <dbReference type="Google" id="ProtNLM"/>
    </source>
</evidence>